<dbReference type="InParanoid" id="A0A6P7YZM7"/>
<protein>
    <submittedName>
        <fullName evidence="3">Uncharacterized protein LOC115479007</fullName>
    </submittedName>
</protein>
<dbReference type="OrthoDB" id="9909927at2759"/>
<dbReference type="AlphaFoldDB" id="A0A6P7YZM7"/>
<keyword evidence="2" id="KW-1185">Reference proteome</keyword>
<evidence type="ECO:0000313" key="2">
    <source>
        <dbReference type="Proteomes" id="UP000515156"/>
    </source>
</evidence>
<feature type="compositionally biased region" description="Basic and acidic residues" evidence="1">
    <location>
        <begin position="205"/>
        <end position="220"/>
    </location>
</feature>
<dbReference type="KEGG" id="muo:115479007"/>
<evidence type="ECO:0000256" key="1">
    <source>
        <dbReference type="SAM" id="MobiDB-lite"/>
    </source>
</evidence>
<organism evidence="2 3">
    <name type="scientific">Microcaecilia unicolor</name>
    <dbReference type="NCBI Taxonomy" id="1415580"/>
    <lineage>
        <taxon>Eukaryota</taxon>
        <taxon>Metazoa</taxon>
        <taxon>Chordata</taxon>
        <taxon>Craniata</taxon>
        <taxon>Vertebrata</taxon>
        <taxon>Euteleostomi</taxon>
        <taxon>Amphibia</taxon>
        <taxon>Gymnophiona</taxon>
        <taxon>Siphonopidae</taxon>
        <taxon>Microcaecilia</taxon>
    </lineage>
</organism>
<gene>
    <name evidence="3" type="primary">LOC115479007</name>
</gene>
<dbReference type="RefSeq" id="XP_030072572.1">
    <property type="nucleotide sequence ID" value="XM_030216712.1"/>
</dbReference>
<name>A0A6P7YZM7_9AMPH</name>
<reference evidence="3" key="1">
    <citation type="submission" date="2025-08" db="UniProtKB">
        <authorList>
            <consortium name="RefSeq"/>
        </authorList>
    </citation>
    <scope>IDENTIFICATION</scope>
</reference>
<sequence>MDPRETPKEILSSYQRIFPGPLDISQVYCTKCCNSCESGEVLDVLVEIERRHWMKEQLYWDFQLLDCDRDNQLSLQDTCLLLQLAQEANITNKTWRDFTRTCVHTANGVTWEALEEWLFGNPLRRLDEEEPPRQMQLKPVATNGCTGTNLHAKDSPVEFSMVELVPAEDCAADSQLTEVKVIPGHLFLNKDGSNEVKDGSSASEQAKDLSTTHHWRREGS</sequence>
<proteinExistence type="predicted"/>
<dbReference type="GeneID" id="115479007"/>
<dbReference type="Proteomes" id="UP000515156">
    <property type="component" value="Chromosome 10"/>
</dbReference>
<evidence type="ECO:0000313" key="3">
    <source>
        <dbReference type="RefSeq" id="XP_030072572.1"/>
    </source>
</evidence>
<feature type="region of interest" description="Disordered" evidence="1">
    <location>
        <begin position="190"/>
        <end position="220"/>
    </location>
</feature>
<accession>A0A6P7YZM7</accession>